<keyword evidence="4" id="KW-0560">Oxidoreductase</keyword>
<dbReference type="GO" id="GO:0043546">
    <property type="term" value="F:molybdopterin cofactor binding"/>
    <property type="evidence" value="ECO:0007669"/>
    <property type="project" value="TreeGrafter"/>
</dbReference>
<dbReference type="InterPro" id="IPR008335">
    <property type="entry name" value="Mopterin_OxRdtase_euk"/>
</dbReference>
<feature type="domain" description="Moybdenum cofactor oxidoreductase dimerisation" evidence="6">
    <location>
        <begin position="292"/>
        <end position="409"/>
    </location>
</feature>
<keyword evidence="3" id="KW-0479">Metal-binding</keyword>
<dbReference type="InterPro" id="IPR030835">
    <property type="entry name" value="Sulfite_DH_SoxC"/>
</dbReference>
<dbReference type="SUPFAM" id="SSF81296">
    <property type="entry name" value="E set domains"/>
    <property type="match status" value="1"/>
</dbReference>
<dbReference type="PANTHER" id="PTHR19372:SF7">
    <property type="entry name" value="SULFITE OXIDASE, MITOCHONDRIAL"/>
    <property type="match status" value="1"/>
</dbReference>
<dbReference type="Gene3D" id="3.90.420.10">
    <property type="entry name" value="Oxidoreductase, molybdopterin-binding domain"/>
    <property type="match status" value="1"/>
</dbReference>
<name>A0A0X3U0I6_9RHOB</name>
<evidence type="ECO:0000256" key="2">
    <source>
        <dbReference type="ARBA" id="ARBA00022505"/>
    </source>
</evidence>
<dbReference type="Gene3D" id="2.60.40.650">
    <property type="match status" value="1"/>
</dbReference>
<dbReference type="GO" id="GO:0006790">
    <property type="term" value="P:sulfur compound metabolic process"/>
    <property type="evidence" value="ECO:0007669"/>
    <property type="project" value="TreeGrafter"/>
</dbReference>
<gene>
    <name evidence="7" type="ORF">AVO44_05860</name>
</gene>
<organism evidence="7 8">
    <name type="scientific">Ruegeria profundi</name>
    <dbReference type="NCBI Taxonomy" id="1685378"/>
    <lineage>
        <taxon>Bacteria</taxon>
        <taxon>Pseudomonadati</taxon>
        <taxon>Pseudomonadota</taxon>
        <taxon>Alphaproteobacteria</taxon>
        <taxon>Rhodobacterales</taxon>
        <taxon>Roseobacteraceae</taxon>
        <taxon>Ruegeria</taxon>
    </lineage>
</organism>
<evidence type="ECO:0000256" key="3">
    <source>
        <dbReference type="ARBA" id="ARBA00022723"/>
    </source>
</evidence>
<proteinExistence type="predicted"/>
<evidence type="ECO:0000313" key="8">
    <source>
        <dbReference type="Proteomes" id="UP000053690"/>
    </source>
</evidence>
<protein>
    <recommendedName>
        <fullName evidence="9">Sulfite dehydrogenase</fullName>
    </recommendedName>
</protein>
<dbReference type="PRINTS" id="PR00407">
    <property type="entry name" value="EUMOPTERIN"/>
</dbReference>
<sequence length="423" mass="45999">MQRYVNVSEKVAGGGLLHRRTLLGVAAFGGVAAAGKSLAAPLAVPEWSEVPGLPMSGYGQPSPFEAHVQRPVLGLYPEGTGDGAGVSFTPLEHLEGTITPNGLFFERHHSGIPEIDPTRHELVIHGLVRQPRVFTSEDLVGMPLITQTVFLECAGNSLFNSLAEPQQRSAGEIHGLIGAAEWTGVRLADLLDLVGIDPRATWILAEGADAAKQSRSIPLSKIIDGDAMVALYQNGERLRPEQGYPMRLVLPGWQGSMQTKWLRRIKLVDGPTQTKDETSKYSLSQKDGRAQQFIFEMGVKSVITRPSPGIAPTRPGLYQISGLAWSGAGRIVRVQVSADGGTSWADALLDGDARPKMLTRFRLPWDWSGEPALLMSRATDEMGAVQPTRMEWYAPWAPEQLYHQNAIQVWSVAATGEVQNVYL</sequence>
<dbReference type="GO" id="GO:0020037">
    <property type="term" value="F:heme binding"/>
    <property type="evidence" value="ECO:0007669"/>
    <property type="project" value="TreeGrafter"/>
</dbReference>
<dbReference type="AlphaFoldDB" id="A0A0X3U0I6"/>
<dbReference type="RefSeq" id="WP_068333890.1">
    <property type="nucleotide sequence ID" value="NZ_LQBP01000002.1"/>
</dbReference>
<comment type="cofactor">
    <cofactor evidence="1">
        <name>Mo-molybdopterin</name>
        <dbReference type="ChEBI" id="CHEBI:71302"/>
    </cofactor>
</comment>
<dbReference type="PANTHER" id="PTHR19372">
    <property type="entry name" value="SULFITE REDUCTASE"/>
    <property type="match status" value="1"/>
</dbReference>
<accession>A0A0X3U0I6</accession>
<comment type="caution">
    <text evidence="7">The sequence shown here is derived from an EMBL/GenBank/DDBJ whole genome shotgun (WGS) entry which is preliminary data.</text>
</comment>
<dbReference type="Proteomes" id="UP000053690">
    <property type="component" value="Unassembled WGS sequence"/>
</dbReference>
<dbReference type="STRING" id="1685378.AVO44_05860"/>
<reference evidence="8" key="1">
    <citation type="submission" date="2015-12" db="EMBL/GenBank/DDBJ databases">
        <authorList>
            <person name="Zhang G."/>
            <person name="Stingl U."/>
        </authorList>
    </citation>
    <scope>NUCLEOTIDE SEQUENCE [LARGE SCALE GENOMIC DNA]</scope>
    <source>
        <strain evidence="8">ZGT108</strain>
    </source>
</reference>
<evidence type="ECO:0000313" key="7">
    <source>
        <dbReference type="EMBL" id="KUJ81372.1"/>
    </source>
</evidence>
<dbReference type="NCBIfam" id="TIGR04555">
    <property type="entry name" value="sulfite_DH_soxC"/>
    <property type="match status" value="1"/>
</dbReference>
<keyword evidence="2" id="KW-0500">Molybdenum</keyword>
<evidence type="ECO:0000256" key="4">
    <source>
        <dbReference type="ARBA" id="ARBA00023002"/>
    </source>
</evidence>
<dbReference type="InterPro" id="IPR000572">
    <property type="entry name" value="OxRdtase_Mopterin-bd_dom"/>
</dbReference>
<dbReference type="Pfam" id="PF03404">
    <property type="entry name" value="Mo-co_dimer"/>
    <property type="match status" value="1"/>
</dbReference>
<dbReference type="OrthoDB" id="9778777at2"/>
<dbReference type="EMBL" id="LQBP01000002">
    <property type="protein sequence ID" value="KUJ81372.1"/>
    <property type="molecule type" value="Genomic_DNA"/>
</dbReference>
<keyword evidence="8" id="KW-1185">Reference proteome</keyword>
<dbReference type="GO" id="GO:0008482">
    <property type="term" value="F:sulfite oxidase activity"/>
    <property type="evidence" value="ECO:0007669"/>
    <property type="project" value="TreeGrafter"/>
</dbReference>
<evidence type="ECO:0000259" key="6">
    <source>
        <dbReference type="Pfam" id="PF03404"/>
    </source>
</evidence>
<evidence type="ECO:0000259" key="5">
    <source>
        <dbReference type="Pfam" id="PF00174"/>
    </source>
</evidence>
<dbReference type="InterPro" id="IPR005066">
    <property type="entry name" value="MoCF_OxRdtse_dimer"/>
</dbReference>
<dbReference type="SUPFAM" id="SSF56524">
    <property type="entry name" value="Oxidoreductase molybdopterin-binding domain"/>
    <property type="match status" value="1"/>
</dbReference>
<dbReference type="Pfam" id="PF00174">
    <property type="entry name" value="Oxidored_molyb"/>
    <property type="match status" value="1"/>
</dbReference>
<dbReference type="InterPro" id="IPR036374">
    <property type="entry name" value="OxRdtase_Mopterin-bd_sf"/>
</dbReference>
<dbReference type="GO" id="GO:0030151">
    <property type="term" value="F:molybdenum ion binding"/>
    <property type="evidence" value="ECO:0007669"/>
    <property type="project" value="InterPro"/>
</dbReference>
<dbReference type="InterPro" id="IPR014756">
    <property type="entry name" value="Ig_E-set"/>
</dbReference>
<evidence type="ECO:0000256" key="1">
    <source>
        <dbReference type="ARBA" id="ARBA00001924"/>
    </source>
</evidence>
<evidence type="ECO:0008006" key="9">
    <source>
        <dbReference type="Google" id="ProtNLM"/>
    </source>
</evidence>
<feature type="domain" description="Oxidoreductase molybdopterin-binding" evidence="5">
    <location>
        <begin position="109"/>
        <end position="273"/>
    </location>
</feature>